<proteinExistence type="predicted"/>
<feature type="non-terminal residue" evidence="1">
    <location>
        <position position="1"/>
    </location>
</feature>
<name>A0A0V0GS70_SOLCH</name>
<dbReference type="AlphaFoldDB" id="A0A0V0GS70"/>
<sequence length="144" mass="15881">SLSHFPLRQNLVINLVNHTSSKNTPCSKNLTRSPQISSTLILLPTQFLLHIASRTISTVLLFGGKSLSLLSISSSTLNPSSIFTPRNKQSNNKLTTFVFLESESSSLYTDIDSSSILARPKHRIRRVAALIDKGIFRSLAKENS</sequence>
<reference evidence="1" key="1">
    <citation type="submission" date="2015-12" db="EMBL/GenBank/DDBJ databases">
        <title>Gene expression during late stages of embryo sac development: a critical building block for successful pollen-pistil interactions.</title>
        <authorList>
            <person name="Liu Y."/>
            <person name="Joly V."/>
            <person name="Sabar M."/>
            <person name="Matton D.P."/>
        </authorList>
    </citation>
    <scope>NUCLEOTIDE SEQUENCE</scope>
</reference>
<evidence type="ECO:0000313" key="1">
    <source>
        <dbReference type="EMBL" id="JAP10653.1"/>
    </source>
</evidence>
<organism evidence="1">
    <name type="scientific">Solanum chacoense</name>
    <name type="common">Chaco potato</name>
    <dbReference type="NCBI Taxonomy" id="4108"/>
    <lineage>
        <taxon>Eukaryota</taxon>
        <taxon>Viridiplantae</taxon>
        <taxon>Streptophyta</taxon>
        <taxon>Embryophyta</taxon>
        <taxon>Tracheophyta</taxon>
        <taxon>Spermatophyta</taxon>
        <taxon>Magnoliopsida</taxon>
        <taxon>eudicotyledons</taxon>
        <taxon>Gunneridae</taxon>
        <taxon>Pentapetalae</taxon>
        <taxon>asterids</taxon>
        <taxon>lamiids</taxon>
        <taxon>Solanales</taxon>
        <taxon>Solanaceae</taxon>
        <taxon>Solanoideae</taxon>
        <taxon>Solaneae</taxon>
        <taxon>Solanum</taxon>
    </lineage>
</organism>
<accession>A0A0V0GS70</accession>
<protein>
    <submittedName>
        <fullName evidence="1">Putative ovule protein</fullName>
    </submittedName>
</protein>
<dbReference type="EMBL" id="GEDG01032743">
    <property type="protein sequence ID" value="JAP10653.1"/>
    <property type="molecule type" value="Transcribed_RNA"/>
</dbReference>